<keyword evidence="4" id="KW-1185">Reference proteome</keyword>
<dbReference type="GO" id="GO:0005829">
    <property type="term" value="C:cytosol"/>
    <property type="evidence" value="ECO:0007669"/>
    <property type="project" value="TreeGrafter"/>
</dbReference>
<evidence type="ECO:0000313" key="4">
    <source>
        <dbReference type="Proteomes" id="UP000197535"/>
    </source>
</evidence>
<dbReference type="InterPro" id="IPR039315">
    <property type="entry name" value="CheW"/>
</dbReference>
<sequence length="192" mass="21084">MTRQSMDIPAATALSQSDSGMRRTRLREFQTKLVERMQAATSGSVAQASQLGVMIGQTRWLLSLHEAGEIVSVGQIKKVPLTQDWFLGLTNIRGNLVSVIDLAHFRGMAPTPVDKESRIVAFGPSLSFNCGLLVSRVMGLRNLSDMELQPDAGESASAPWAARHYLDRDSNAWTELDLSLIVQDPHFLHVGI</sequence>
<name>A0A254TEQ3_9BURK</name>
<dbReference type="GO" id="GO:0007165">
    <property type="term" value="P:signal transduction"/>
    <property type="evidence" value="ECO:0007669"/>
    <property type="project" value="InterPro"/>
</dbReference>
<protein>
    <submittedName>
        <fullName evidence="3">Twitching motility protein PilI</fullName>
    </submittedName>
</protein>
<dbReference type="Proteomes" id="UP000197535">
    <property type="component" value="Unassembled WGS sequence"/>
</dbReference>
<dbReference type="InterPro" id="IPR002545">
    <property type="entry name" value="CheW-lke_dom"/>
</dbReference>
<accession>A0A254TEQ3</accession>
<dbReference type="OrthoDB" id="5298045at2"/>
<comment type="caution">
    <text evidence="3">The sequence shown here is derived from an EMBL/GenBank/DDBJ whole genome shotgun (WGS) entry which is preliminary data.</text>
</comment>
<dbReference type="Pfam" id="PF01584">
    <property type="entry name" value="CheW"/>
    <property type="match status" value="1"/>
</dbReference>
<organism evidence="3 4">
    <name type="scientific">Noviherbaspirillum denitrificans</name>
    <dbReference type="NCBI Taxonomy" id="1968433"/>
    <lineage>
        <taxon>Bacteria</taxon>
        <taxon>Pseudomonadati</taxon>
        <taxon>Pseudomonadota</taxon>
        <taxon>Betaproteobacteria</taxon>
        <taxon>Burkholderiales</taxon>
        <taxon>Oxalobacteraceae</taxon>
        <taxon>Noviherbaspirillum</taxon>
    </lineage>
</organism>
<dbReference type="PANTHER" id="PTHR22617">
    <property type="entry name" value="CHEMOTAXIS SENSOR HISTIDINE KINASE-RELATED"/>
    <property type="match status" value="1"/>
</dbReference>
<proteinExistence type="predicted"/>
<evidence type="ECO:0000259" key="2">
    <source>
        <dbReference type="PROSITE" id="PS50851"/>
    </source>
</evidence>
<feature type="region of interest" description="Disordered" evidence="1">
    <location>
        <begin position="1"/>
        <end position="22"/>
    </location>
</feature>
<dbReference type="RefSeq" id="WP_088705943.1">
    <property type="nucleotide sequence ID" value="NZ_LSTO01000001.1"/>
</dbReference>
<dbReference type="Gene3D" id="2.40.50.180">
    <property type="entry name" value="CheA-289, Domain 4"/>
    <property type="match status" value="1"/>
</dbReference>
<gene>
    <name evidence="3" type="ORF">AYR66_05485</name>
</gene>
<dbReference type="EMBL" id="LSTO01000001">
    <property type="protein sequence ID" value="OWW19023.1"/>
    <property type="molecule type" value="Genomic_DNA"/>
</dbReference>
<dbReference type="PANTHER" id="PTHR22617:SF43">
    <property type="entry name" value="PROTEIN PILI"/>
    <property type="match status" value="1"/>
</dbReference>
<reference evidence="3 4" key="1">
    <citation type="submission" date="2016-02" db="EMBL/GenBank/DDBJ databases">
        <authorList>
            <person name="Wen L."/>
            <person name="He K."/>
            <person name="Yang H."/>
        </authorList>
    </citation>
    <scope>NUCLEOTIDE SEQUENCE [LARGE SCALE GENOMIC DNA]</scope>
    <source>
        <strain evidence="3 4">TSA40</strain>
    </source>
</reference>
<dbReference type="AlphaFoldDB" id="A0A254TEQ3"/>
<dbReference type="InterPro" id="IPR036061">
    <property type="entry name" value="CheW-like_dom_sf"/>
</dbReference>
<feature type="domain" description="CheW-like" evidence="2">
    <location>
        <begin position="47"/>
        <end position="187"/>
    </location>
</feature>
<dbReference type="SMART" id="SM00260">
    <property type="entry name" value="CheW"/>
    <property type="match status" value="1"/>
</dbReference>
<evidence type="ECO:0000256" key="1">
    <source>
        <dbReference type="SAM" id="MobiDB-lite"/>
    </source>
</evidence>
<dbReference type="PROSITE" id="PS50851">
    <property type="entry name" value="CHEW"/>
    <property type="match status" value="1"/>
</dbReference>
<dbReference type="SUPFAM" id="SSF50341">
    <property type="entry name" value="CheW-like"/>
    <property type="match status" value="1"/>
</dbReference>
<evidence type="ECO:0000313" key="3">
    <source>
        <dbReference type="EMBL" id="OWW19023.1"/>
    </source>
</evidence>
<dbReference type="GO" id="GO:0006935">
    <property type="term" value="P:chemotaxis"/>
    <property type="evidence" value="ECO:0007669"/>
    <property type="project" value="InterPro"/>
</dbReference>